<dbReference type="EMBL" id="JAIXMP010000003">
    <property type="protein sequence ID" value="KAI9275848.1"/>
    <property type="molecule type" value="Genomic_DNA"/>
</dbReference>
<dbReference type="AlphaFoldDB" id="A0AAD5KNC6"/>
<protein>
    <submittedName>
        <fullName evidence="1">Uncharacterized protein</fullName>
    </submittedName>
</protein>
<evidence type="ECO:0000313" key="1">
    <source>
        <dbReference type="EMBL" id="KAI9275848.1"/>
    </source>
</evidence>
<keyword evidence="2" id="KW-1185">Reference proteome</keyword>
<reference evidence="1" key="2">
    <citation type="submission" date="2023-02" db="EMBL/GenBank/DDBJ databases">
        <authorList>
            <consortium name="DOE Joint Genome Institute"/>
            <person name="Mondo S.J."/>
            <person name="Chang Y."/>
            <person name="Wang Y."/>
            <person name="Ahrendt S."/>
            <person name="Andreopoulos W."/>
            <person name="Barry K."/>
            <person name="Beard J."/>
            <person name="Benny G.L."/>
            <person name="Blankenship S."/>
            <person name="Bonito G."/>
            <person name="Cuomo C."/>
            <person name="Desiro A."/>
            <person name="Gervers K.A."/>
            <person name="Hundley H."/>
            <person name="Kuo A."/>
            <person name="LaButti K."/>
            <person name="Lang B.F."/>
            <person name="Lipzen A."/>
            <person name="O'Donnell K."/>
            <person name="Pangilinan J."/>
            <person name="Reynolds N."/>
            <person name="Sandor L."/>
            <person name="Smith M.W."/>
            <person name="Tsang A."/>
            <person name="Grigoriev I.V."/>
            <person name="Stajich J.E."/>
            <person name="Spatafora J.W."/>
        </authorList>
    </citation>
    <scope>NUCLEOTIDE SEQUENCE</scope>
    <source>
        <strain evidence="1">RSA 2281</strain>
    </source>
</reference>
<comment type="caution">
    <text evidence="1">The sequence shown here is derived from an EMBL/GenBank/DDBJ whole genome shotgun (WGS) entry which is preliminary data.</text>
</comment>
<evidence type="ECO:0000313" key="2">
    <source>
        <dbReference type="Proteomes" id="UP001209540"/>
    </source>
</evidence>
<name>A0AAD5KNC6_9FUNG</name>
<sequence>MCDHKIERSTNINTLTYEFLPPVHQVALEQHYDYYFQGLTSVEYFTYTKSTYFTMTYKFIIIVMVVRPYIDSCVAIHQYAYSTFCFLKNFSILILRSPSSTPVERSDFLQLLEVFVARCFKAVLPSLKDNMLYYALICGTVRMLPKNSQVIYDGFLLLFGQVVQIRVHDLGSTPSFDLGRGSGEVPSYTVSQVARKIL</sequence>
<accession>A0AAD5KNC6</accession>
<gene>
    <name evidence="1" type="ORF">BDA99DRAFT_568448</name>
</gene>
<organism evidence="1 2">
    <name type="scientific">Phascolomyces articulosus</name>
    <dbReference type="NCBI Taxonomy" id="60185"/>
    <lineage>
        <taxon>Eukaryota</taxon>
        <taxon>Fungi</taxon>
        <taxon>Fungi incertae sedis</taxon>
        <taxon>Mucoromycota</taxon>
        <taxon>Mucoromycotina</taxon>
        <taxon>Mucoromycetes</taxon>
        <taxon>Mucorales</taxon>
        <taxon>Lichtheimiaceae</taxon>
        <taxon>Phascolomyces</taxon>
    </lineage>
</organism>
<proteinExistence type="predicted"/>
<reference evidence="1" key="1">
    <citation type="journal article" date="2022" name="IScience">
        <title>Evolution of zygomycete secretomes and the origins of terrestrial fungal ecologies.</title>
        <authorList>
            <person name="Chang Y."/>
            <person name="Wang Y."/>
            <person name="Mondo S."/>
            <person name="Ahrendt S."/>
            <person name="Andreopoulos W."/>
            <person name="Barry K."/>
            <person name="Beard J."/>
            <person name="Benny G.L."/>
            <person name="Blankenship S."/>
            <person name="Bonito G."/>
            <person name="Cuomo C."/>
            <person name="Desiro A."/>
            <person name="Gervers K.A."/>
            <person name="Hundley H."/>
            <person name="Kuo A."/>
            <person name="LaButti K."/>
            <person name="Lang B.F."/>
            <person name="Lipzen A."/>
            <person name="O'Donnell K."/>
            <person name="Pangilinan J."/>
            <person name="Reynolds N."/>
            <person name="Sandor L."/>
            <person name="Smith M.E."/>
            <person name="Tsang A."/>
            <person name="Grigoriev I.V."/>
            <person name="Stajich J.E."/>
            <person name="Spatafora J.W."/>
        </authorList>
    </citation>
    <scope>NUCLEOTIDE SEQUENCE</scope>
    <source>
        <strain evidence="1">RSA 2281</strain>
    </source>
</reference>
<dbReference type="Proteomes" id="UP001209540">
    <property type="component" value="Unassembled WGS sequence"/>
</dbReference>